<accession>A0A2H1WTV2</accession>
<reference evidence="1" key="1">
    <citation type="submission" date="2016-07" db="EMBL/GenBank/DDBJ databases">
        <authorList>
            <person name="Bretaudeau A."/>
        </authorList>
    </citation>
    <scope>NUCLEOTIDE SEQUENCE</scope>
    <source>
        <strain evidence="1">Rice</strain>
        <tissue evidence="1">Whole body</tissue>
    </source>
</reference>
<protein>
    <submittedName>
        <fullName evidence="1">SFRICE_016956</fullName>
    </submittedName>
</protein>
<name>A0A2H1WTV2_SPOFR</name>
<dbReference type="EMBL" id="ODYU01011009">
    <property type="protein sequence ID" value="SOQ56483.1"/>
    <property type="molecule type" value="Genomic_DNA"/>
</dbReference>
<evidence type="ECO:0000313" key="1">
    <source>
        <dbReference type="EMBL" id="SOQ56483.1"/>
    </source>
</evidence>
<organism evidence="1">
    <name type="scientific">Spodoptera frugiperda</name>
    <name type="common">Fall armyworm</name>
    <dbReference type="NCBI Taxonomy" id="7108"/>
    <lineage>
        <taxon>Eukaryota</taxon>
        <taxon>Metazoa</taxon>
        <taxon>Ecdysozoa</taxon>
        <taxon>Arthropoda</taxon>
        <taxon>Hexapoda</taxon>
        <taxon>Insecta</taxon>
        <taxon>Pterygota</taxon>
        <taxon>Neoptera</taxon>
        <taxon>Endopterygota</taxon>
        <taxon>Lepidoptera</taxon>
        <taxon>Glossata</taxon>
        <taxon>Ditrysia</taxon>
        <taxon>Noctuoidea</taxon>
        <taxon>Noctuidae</taxon>
        <taxon>Amphipyrinae</taxon>
        <taxon>Spodoptera</taxon>
    </lineage>
</organism>
<gene>
    <name evidence="1" type="ORF">SFRICE_016956</name>
</gene>
<sequence length="77" mass="8411">MHNETSGISLGFEPNSRINSLVGGSIFCSSKVLLGFFLCFENFLAVARSLELYPVYGNRLTPNSTIGLITQMVILNP</sequence>
<proteinExistence type="predicted"/>
<dbReference type="AlphaFoldDB" id="A0A2H1WTV2"/>